<comment type="caution">
    <text evidence="2">The sequence shown here is derived from an EMBL/GenBank/DDBJ whole genome shotgun (WGS) entry which is preliminary data.</text>
</comment>
<proteinExistence type="predicted"/>
<dbReference type="EMBL" id="JAUSVR010000016">
    <property type="protein sequence ID" value="MDQ0512746.1"/>
    <property type="molecule type" value="Genomic_DNA"/>
</dbReference>
<protein>
    <recommendedName>
        <fullName evidence="4">DUF2336 domain-containing protein</fullName>
    </recommendedName>
</protein>
<dbReference type="Proteomes" id="UP001235094">
    <property type="component" value="Unassembled WGS sequence"/>
</dbReference>
<reference evidence="2 3" key="1">
    <citation type="submission" date="2023-07" db="EMBL/GenBank/DDBJ databases">
        <title>Genomic Encyclopedia of Type Strains, Phase IV (KMG-IV): sequencing the most valuable type-strain genomes for metagenomic binning, comparative biology and taxonomic classification.</title>
        <authorList>
            <person name="Goeker M."/>
        </authorList>
    </citation>
    <scope>NUCLEOTIDE SEQUENCE [LARGE SCALE GENOMIC DNA]</scope>
    <source>
        <strain evidence="2 3">DSM 15561</strain>
    </source>
</reference>
<gene>
    <name evidence="2" type="ORF">QOZ99_003660</name>
</gene>
<feature type="region of interest" description="Disordered" evidence="1">
    <location>
        <begin position="328"/>
        <end position="361"/>
    </location>
</feature>
<evidence type="ECO:0000256" key="1">
    <source>
        <dbReference type="SAM" id="MobiDB-lite"/>
    </source>
</evidence>
<feature type="region of interest" description="Disordered" evidence="1">
    <location>
        <begin position="158"/>
        <end position="184"/>
    </location>
</feature>
<feature type="compositionally biased region" description="Basic and acidic residues" evidence="1">
    <location>
        <begin position="165"/>
        <end position="177"/>
    </location>
</feature>
<evidence type="ECO:0000313" key="3">
    <source>
        <dbReference type="Proteomes" id="UP001235094"/>
    </source>
</evidence>
<evidence type="ECO:0000313" key="2">
    <source>
        <dbReference type="EMBL" id="MDQ0512746.1"/>
    </source>
</evidence>
<organism evidence="2 3">
    <name type="scientific">Ancylobacter amanitiformis</name>
    <dbReference type="NCBI Taxonomy" id="217069"/>
    <lineage>
        <taxon>Bacteria</taxon>
        <taxon>Pseudomonadati</taxon>
        <taxon>Pseudomonadota</taxon>
        <taxon>Alphaproteobacteria</taxon>
        <taxon>Hyphomicrobiales</taxon>
        <taxon>Xanthobacteraceae</taxon>
        <taxon>Ancylobacter</taxon>
    </lineage>
</organism>
<name>A0ABU0LVM2_9HYPH</name>
<sequence>MLRALVGLYLRQPSHNADEQTRFATLARHLIAAVDAPAAARALREMAPRRDLPRDFVLDLIDGPIALAGPMLRLSPVLDEEDLAALVDRASPDQLAAISARREVSPALAKRLAARMHRAGAPAREPHPAVATALDTAALTAEIVAGIASELAAAFPERPAAPDQGEPRDTAAPDGDPRIAPPPAVSRLDYLAASPEERAALVARLVTLPPLSLAERVAAADGTFTDALLDLAKAAEPAGIAALMEAALGVTRENAARIVADETGQALAVAARALGLSFAVLSRVLFRLHPATGRSAAEMSRLADMFDGLPLASAQHLVASWRGGRRMARERGEDAPSMRSYGHARATPVTASDSGEARQQG</sequence>
<dbReference type="Pfam" id="PF10098">
    <property type="entry name" value="DUF2336"/>
    <property type="match status" value="2"/>
</dbReference>
<feature type="compositionally biased region" description="Polar residues" evidence="1">
    <location>
        <begin position="349"/>
        <end position="361"/>
    </location>
</feature>
<keyword evidence="3" id="KW-1185">Reference proteome</keyword>
<evidence type="ECO:0008006" key="4">
    <source>
        <dbReference type="Google" id="ProtNLM"/>
    </source>
</evidence>
<dbReference type="InterPro" id="IPR019285">
    <property type="entry name" value="DUF2336"/>
</dbReference>
<accession>A0ABU0LVM2</accession>